<dbReference type="PROSITE" id="PS50014">
    <property type="entry name" value="BROMODOMAIN_2"/>
    <property type="match status" value="1"/>
</dbReference>
<dbReference type="EMBL" id="HE575323">
    <property type="protein sequence ID" value="CCC93930.1"/>
    <property type="molecule type" value="Genomic_DNA"/>
</dbReference>
<dbReference type="Pfam" id="PF00439">
    <property type="entry name" value="Bromodomain"/>
    <property type="match status" value="1"/>
</dbReference>
<dbReference type="Gene3D" id="1.20.920.10">
    <property type="entry name" value="Bromodomain-like"/>
    <property type="match status" value="1"/>
</dbReference>
<feature type="domain" description="Bromo" evidence="4">
    <location>
        <begin position="57"/>
        <end position="110"/>
    </location>
</feature>
<evidence type="ECO:0000256" key="1">
    <source>
        <dbReference type="ARBA" id="ARBA00023117"/>
    </source>
</evidence>
<sequence>MSNVIGRVERLKARVKRKCDEIYHYLDISFYDQCRSILQTVRKLDTGDVFSNNPTRLPDYSLRVSCPMWWKRIEARLAKYEYTAVSEFVDDMRLVVQNCYDYNGETSPISALGRRIEVKMEDLFVTELAIEPPDPREIIRLGKHVERAQARQLWEVICLYEDYGKEKNSVRQHVVPSQLKCATQRRAIFFLRRLAATGGQKSRTEKTVPTTPAAAPVPSSRRVDKPRFPTRDILDADDDVSFVEEQGLVQGPSHNPPQLERVPQNQRTGFSSFSLVSPVVFNEGFEDVQFNEEKLPSGGEVC</sequence>
<protein>
    <submittedName>
        <fullName evidence="5">Predicted bromodomain protein</fullName>
    </submittedName>
</protein>
<dbReference type="CDD" id="cd04369">
    <property type="entry name" value="Bromodomain"/>
    <property type="match status" value="1"/>
</dbReference>
<feature type="region of interest" description="Disordered" evidence="3">
    <location>
        <begin position="200"/>
        <end position="230"/>
    </location>
</feature>
<dbReference type="PANTHER" id="PTHR31095">
    <property type="entry name" value="RIKEN CDNA 9930021J03 GENE"/>
    <property type="match status" value="1"/>
</dbReference>
<dbReference type="SUPFAM" id="SSF47370">
    <property type="entry name" value="Bromodomain"/>
    <property type="match status" value="1"/>
</dbReference>
<evidence type="ECO:0000256" key="2">
    <source>
        <dbReference type="PROSITE-ProRule" id="PRU00035"/>
    </source>
</evidence>
<dbReference type="InterPro" id="IPR036427">
    <property type="entry name" value="Bromodomain-like_sf"/>
</dbReference>
<dbReference type="InterPro" id="IPR001487">
    <property type="entry name" value="Bromodomain"/>
</dbReference>
<dbReference type="PANTHER" id="PTHR31095:SF3">
    <property type="entry name" value="RIKEN CDNA 9930021J03 GENE"/>
    <property type="match status" value="1"/>
</dbReference>
<feature type="compositionally biased region" description="Basic and acidic residues" evidence="3">
    <location>
        <begin position="221"/>
        <end position="230"/>
    </location>
</feature>
<organism evidence="5">
    <name type="scientific">Trypanosoma congolense (strain IL3000)</name>
    <dbReference type="NCBI Taxonomy" id="1068625"/>
    <lineage>
        <taxon>Eukaryota</taxon>
        <taxon>Discoba</taxon>
        <taxon>Euglenozoa</taxon>
        <taxon>Kinetoplastea</taxon>
        <taxon>Metakinetoplastina</taxon>
        <taxon>Trypanosomatida</taxon>
        <taxon>Trypanosomatidae</taxon>
        <taxon>Trypanosoma</taxon>
        <taxon>Nannomonas</taxon>
    </lineage>
</organism>
<dbReference type="InterPro" id="IPR040214">
    <property type="entry name" value="BRD10"/>
</dbReference>
<keyword evidence="1 2" id="KW-0103">Bromodomain</keyword>
<gene>
    <name evidence="5" type="ORF">TCIL3000_10_7030</name>
</gene>
<dbReference type="AlphaFoldDB" id="G0UX13"/>
<evidence type="ECO:0000259" key="4">
    <source>
        <dbReference type="PROSITE" id="PS50014"/>
    </source>
</evidence>
<dbReference type="PRINTS" id="PR00503">
    <property type="entry name" value="BROMODOMAIN"/>
</dbReference>
<name>G0UX13_TRYCI</name>
<reference evidence="5" key="1">
    <citation type="journal article" date="2012" name="Proc. Natl. Acad. Sci. U.S.A.">
        <title>Antigenic diversity is generated by distinct evolutionary mechanisms in African trypanosome species.</title>
        <authorList>
            <person name="Jackson A.P."/>
            <person name="Berry A."/>
            <person name="Aslett M."/>
            <person name="Allison H.C."/>
            <person name="Burton P."/>
            <person name="Vavrova-Anderson J."/>
            <person name="Brown R."/>
            <person name="Browne H."/>
            <person name="Corton N."/>
            <person name="Hauser H."/>
            <person name="Gamble J."/>
            <person name="Gilderthorp R."/>
            <person name="Marcello L."/>
            <person name="McQuillan J."/>
            <person name="Otto T.D."/>
            <person name="Quail M.A."/>
            <person name="Sanders M.J."/>
            <person name="van Tonder A."/>
            <person name="Ginger M.L."/>
            <person name="Field M.C."/>
            <person name="Barry J.D."/>
            <person name="Hertz-Fowler C."/>
            <person name="Berriman M."/>
        </authorList>
    </citation>
    <scope>NUCLEOTIDE SEQUENCE</scope>
    <source>
        <strain evidence="5">IL3000</strain>
    </source>
</reference>
<proteinExistence type="predicted"/>
<evidence type="ECO:0000256" key="3">
    <source>
        <dbReference type="SAM" id="MobiDB-lite"/>
    </source>
</evidence>
<dbReference type="SMART" id="SM00297">
    <property type="entry name" value="BROMO"/>
    <property type="match status" value="1"/>
</dbReference>
<feature type="compositionally biased region" description="Low complexity" evidence="3">
    <location>
        <begin position="207"/>
        <end position="220"/>
    </location>
</feature>
<evidence type="ECO:0000313" key="5">
    <source>
        <dbReference type="EMBL" id="CCC93930.1"/>
    </source>
</evidence>
<accession>G0UX13</accession>
<dbReference type="VEuPathDB" id="TriTrypDB:TcIL3000_10_7030"/>